<gene>
    <name evidence="1" type="ORF">SAMN06295960_4409</name>
</gene>
<name>A0A1X7LVH2_9BACL</name>
<dbReference type="RefSeq" id="WP_085498093.1">
    <property type="nucleotide sequence ID" value="NZ_FXAZ01000008.1"/>
</dbReference>
<dbReference type="InterPro" id="IPR047808">
    <property type="entry name" value="CueP-like"/>
</dbReference>
<dbReference type="OrthoDB" id="73040at2"/>
<accession>A0A1X7LVH2</accession>
<evidence type="ECO:0008006" key="3">
    <source>
        <dbReference type="Google" id="ProtNLM"/>
    </source>
</evidence>
<proteinExistence type="predicted"/>
<evidence type="ECO:0000313" key="2">
    <source>
        <dbReference type="Proteomes" id="UP000193834"/>
    </source>
</evidence>
<organism evidence="1 2">
    <name type="scientific">Paenibacillus aquistagni</name>
    <dbReference type="NCBI Taxonomy" id="1852522"/>
    <lineage>
        <taxon>Bacteria</taxon>
        <taxon>Bacillati</taxon>
        <taxon>Bacillota</taxon>
        <taxon>Bacilli</taxon>
        <taxon>Bacillales</taxon>
        <taxon>Paenibacillaceae</taxon>
        <taxon>Paenibacillus</taxon>
    </lineage>
</organism>
<dbReference type="AlphaFoldDB" id="A0A1X7LVH2"/>
<evidence type="ECO:0000313" key="1">
    <source>
        <dbReference type="EMBL" id="SMG57467.1"/>
    </source>
</evidence>
<dbReference type="Proteomes" id="UP000193834">
    <property type="component" value="Unassembled WGS sequence"/>
</dbReference>
<dbReference type="NCBIfam" id="NF038094">
    <property type="entry name" value="CueP_fam"/>
    <property type="match status" value="1"/>
</dbReference>
<dbReference type="Pfam" id="PF21172">
    <property type="entry name" value="CueP"/>
    <property type="match status" value="1"/>
</dbReference>
<dbReference type="EMBL" id="FXAZ01000008">
    <property type="protein sequence ID" value="SMG57467.1"/>
    <property type="molecule type" value="Genomic_DNA"/>
</dbReference>
<reference evidence="1 2" key="1">
    <citation type="submission" date="2017-04" db="EMBL/GenBank/DDBJ databases">
        <authorList>
            <person name="Afonso C.L."/>
            <person name="Miller P.J."/>
            <person name="Scott M.A."/>
            <person name="Spackman E."/>
            <person name="Goraichik I."/>
            <person name="Dimitrov K.M."/>
            <person name="Suarez D.L."/>
            <person name="Swayne D.E."/>
        </authorList>
    </citation>
    <scope>NUCLEOTIDE SEQUENCE [LARGE SCALE GENOMIC DNA]</scope>
    <source>
        <strain evidence="1 2">11</strain>
    </source>
</reference>
<sequence length="178" mass="19716">MKKLMMGIAGFAVIALGVFWYIGNQPTKEASPVVSADIKQIVQDFSLGKSTAASASINSTELKVVHENAKATVYALPEDEFFVSIAPFVDETHPCAIHNLATCRGELANEEFKVYMEDRDGNVVLDQMIKSQPNGFIDLWLPRDQQLKVKITHDGRTSESEISTFKDDNTCITTMQLT</sequence>
<dbReference type="Gene3D" id="2.60.40.3700">
    <property type="match status" value="1"/>
</dbReference>
<dbReference type="STRING" id="1852522.SAMN06295960_4409"/>
<keyword evidence="2" id="KW-1185">Reference proteome</keyword>
<protein>
    <recommendedName>
        <fullName evidence="3">CueP family metal-binding protein</fullName>
    </recommendedName>
</protein>